<feature type="region of interest" description="Disordered" evidence="1">
    <location>
        <begin position="1"/>
        <end position="28"/>
    </location>
</feature>
<proteinExistence type="predicted"/>
<name>A0AAE1FBA6_PETCI</name>
<dbReference type="AlphaFoldDB" id="A0AAE1FBA6"/>
<feature type="compositionally biased region" description="Polar residues" evidence="1">
    <location>
        <begin position="17"/>
        <end position="27"/>
    </location>
</feature>
<evidence type="ECO:0000313" key="3">
    <source>
        <dbReference type="Proteomes" id="UP001286313"/>
    </source>
</evidence>
<sequence length="92" mass="10162">MQLEPYHSSRRVPTPVSPGSLQFTSSPREGFERAGEAVTIMLAPADSIHKRMAFPLRSCPGASCLSTTSLLIPDAKLEYPGRHFIKEEKYAN</sequence>
<reference evidence="2" key="1">
    <citation type="submission" date="2023-10" db="EMBL/GenBank/DDBJ databases">
        <title>Genome assemblies of two species of porcelain crab, Petrolisthes cinctipes and Petrolisthes manimaculis (Anomura: Porcellanidae).</title>
        <authorList>
            <person name="Angst P."/>
        </authorList>
    </citation>
    <scope>NUCLEOTIDE SEQUENCE</scope>
    <source>
        <strain evidence="2">PB745_01</strain>
        <tissue evidence="2">Gill</tissue>
    </source>
</reference>
<protein>
    <submittedName>
        <fullName evidence="2">Uncharacterized protein</fullName>
    </submittedName>
</protein>
<comment type="caution">
    <text evidence="2">The sequence shown here is derived from an EMBL/GenBank/DDBJ whole genome shotgun (WGS) entry which is preliminary data.</text>
</comment>
<dbReference type="EMBL" id="JAWQEG010002692">
    <property type="protein sequence ID" value="KAK3870275.1"/>
    <property type="molecule type" value="Genomic_DNA"/>
</dbReference>
<keyword evidence="3" id="KW-1185">Reference proteome</keyword>
<evidence type="ECO:0000313" key="2">
    <source>
        <dbReference type="EMBL" id="KAK3870275.1"/>
    </source>
</evidence>
<gene>
    <name evidence="2" type="ORF">Pcinc_024475</name>
</gene>
<evidence type="ECO:0000256" key="1">
    <source>
        <dbReference type="SAM" id="MobiDB-lite"/>
    </source>
</evidence>
<dbReference type="Proteomes" id="UP001286313">
    <property type="component" value="Unassembled WGS sequence"/>
</dbReference>
<organism evidence="2 3">
    <name type="scientific">Petrolisthes cinctipes</name>
    <name type="common">Flat porcelain crab</name>
    <dbReference type="NCBI Taxonomy" id="88211"/>
    <lineage>
        <taxon>Eukaryota</taxon>
        <taxon>Metazoa</taxon>
        <taxon>Ecdysozoa</taxon>
        <taxon>Arthropoda</taxon>
        <taxon>Crustacea</taxon>
        <taxon>Multicrustacea</taxon>
        <taxon>Malacostraca</taxon>
        <taxon>Eumalacostraca</taxon>
        <taxon>Eucarida</taxon>
        <taxon>Decapoda</taxon>
        <taxon>Pleocyemata</taxon>
        <taxon>Anomura</taxon>
        <taxon>Galatheoidea</taxon>
        <taxon>Porcellanidae</taxon>
        <taxon>Petrolisthes</taxon>
    </lineage>
</organism>
<accession>A0AAE1FBA6</accession>